<dbReference type="OrthoDB" id="10258888at2759"/>
<dbReference type="AlphaFoldDB" id="A0A9N9X3J9"/>
<evidence type="ECO:0000256" key="1">
    <source>
        <dbReference type="SAM" id="MobiDB-lite"/>
    </source>
</evidence>
<feature type="region of interest" description="Disordered" evidence="1">
    <location>
        <begin position="70"/>
        <end position="90"/>
    </location>
</feature>
<evidence type="ECO:0000313" key="2">
    <source>
        <dbReference type="EMBL" id="CAG9820786.1"/>
    </source>
</evidence>
<accession>A0A9N9X3J9</accession>
<name>A0A9N9X3J9_PHACE</name>
<keyword evidence="3" id="KW-1185">Reference proteome</keyword>
<dbReference type="Proteomes" id="UP001153737">
    <property type="component" value="Chromosome 4"/>
</dbReference>
<proteinExistence type="predicted"/>
<evidence type="ECO:0000313" key="3">
    <source>
        <dbReference type="Proteomes" id="UP001153737"/>
    </source>
</evidence>
<protein>
    <submittedName>
        <fullName evidence="2">Uncharacterized protein</fullName>
    </submittedName>
</protein>
<sequence>MDHHSIPKIGFNSASCTPESGFLPSINSKKAVTLELSHGNDTQIISLPTEKLNENKRYYVTFTVKGHEAPEDNMSNIVNDDTAHRHSRSN</sequence>
<reference evidence="2" key="1">
    <citation type="submission" date="2022-01" db="EMBL/GenBank/DDBJ databases">
        <authorList>
            <person name="King R."/>
        </authorList>
    </citation>
    <scope>NUCLEOTIDE SEQUENCE</scope>
</reference>
<dbReference type="EMBL" id="OU896710">
    <property type="protein sequence ID" value="CAG9820786.1"/>
    <property type="molecule type" value="Genomic_DNA"/>
</dbReference>
<gene>
    <name evidence="2" type="ORF">PHAECO_LOCUS8231</name>
</gene>
<reference evidence="2" key="2">
    <citation type="submission" date="2022-10" db="EMBL/GenBank/DDBJ databases">
        <authorList>
            <consortium name="ENA_rothamsted_submissions"/>
            <consortium name="culmorum"/>
            <person name="King R."/>
        </authorList>
    </citation>
    <scope>NUCLEOTIDE SEQUENCE</scope>
</reference>
<organism evidence="2 3">
    <name type="scientific">Phaedon cochleariae</name>
    <name type="common">Mustard beetle</name>
    <dbReference type="NCBI Taxonomy" id="80249"/>
    <lineage>
        <taxon>Eukaryota</taxon>
        <taxon>Metazoa</taxon>
        <taxon>Ecdysozoa</taxon>
        <taxon>Arthropoda</taxon>
        <taxon>Hexapoda</taxon>
        <taxon>Insecta</taxon>
        <taxon>Pterygota</taxon>
        <taxon>Neoptera</taxon>
        <taxon>Endopterygota</taxon>
        <taxon>Coleoptera</taxon>
        <taxon>Polyphaga</taxon>
        <taxon>Cucujiformia</taxon>
        <taxon>Chrysomeloidea</taxon>
        <taxon>Chrysomelidae</taxon>
        <taxon>Chrysomelinae</taxon>
        <taxon>Chrysomelini</taxon>
        <taxon>Phaedon</taxon>
    </lineage>
</organism>